<feature type="transmembrane region" description="Helical" evidence="1">
    <location>
        <begin position="72"/>
        <end position="93"/>
    </location>
</feature>
<proteinExistence type="predicted"/>
<gene>
    <name evidence="2" type="ORF">GCM10007380_09330</name>
</gene>
<dbReference type="Proteomes" id="UP000626244">
    <property type="component" value="Unassembled WGS sequence"/>
</dbReference>
<dbReference type="RefSeq" id="WP_087999167.1">
    <property type="nucleotide sequence ID" value="NZ_BMHB01000001.1"/>
</dbReference>
<evidence type="ECO:0000256" key="1">
    <source>
        <dbReference type="SAM" id="Phobius"/>
    </source>
</evidence>
<organism evidence="2 3">
    <name type="scientific">Gottfriedia solisilvae</name>
    <dbReference type="NCBI Taxonomy" id="1516104"/>
    <lineage>
        <taxon>Bacteria</taxon>
        <taxon>Bacillati</taxon>
        <taxon>Bacillota</taxon>
        <taxon>Bacilli</taxon>
        <taxon>Bacillales</taxon>
        <taxon>Bacillaceae</taxon>
        <taxon>Gottfriedia</taxon>
    </lineage>
</organism>
<accession>A0A8J3ADM6</accession>
<evidence type="ECO:0000313" key="3">
    <source>
        <dbReference type="Proteomes" id="UP000626244"/>
    </source>
</evidence>
<dbReference type="EMBL" id="BMHB01000001">
    <property type="protein sequence ID" value="GGI11735.1"/>
    <property type="molecule type" value="Genomic_DNA"/>
</dbReference>
<keyword evidence="3" id="KW-1185">Reference proteome</keyword>
<feature type="transmembrane region" description="Helical" evidence="1">
    <location>
        <begin position="45"/>
        <end position="65"/>
    </location>
</feature>
<reference evidence="3" key="1">
    <citation type="journal article" date="2019" name="Int. J. Syst. Evol. Microbiol.">
        <title>The Global Catalogue of Microorganisms (GCM) 10K type strain sequencing project: providing services to taxonomists for standard genome sequencing and annotation.</title>
        <authorList>
            <consortium name="The Broad Institute Genomics Platform"/>
            <consortium name="The Broad Institute Genome Sequencing Center for Infectious Disease"/>
            <person name="Wu L."/>
            <person name="Ma J."/>
        </authorList>
    </citation>
    <scope>NUCLEOTIDE SEQUENCE [LARGE SCALE GENOMIC DNA]</scope>
    <source>
        <strain evidence="3">CGMCC 1.14993</strain>
    </source>
</reference>
<feature type="transmembrane region" description="Helical" evidence="1">
    <location>
        <begin position="7"/>
        <end position="25"/>
    </location>
</feature>
<comment type="caution">
    <text evidence="2">The sequence shown here is derived from an EMBL/GenBank/DDBJ whole genome shotgun (WGS) entry which is preliminary data.</text>
</comment>
<protein>
    <submittedName>
        <fullName evidence="2">Uncharacterized protein</fullName>
    </submittedName>
</protein>
<keyword evidence="1" id="KW-0472">Membrane</keyword>
<name>A0A8J3ADM6_9BACI</name>
<keyword evidence="1" id="KW-0812">Transmembrane</keyword>
<dbReference type="AlphaFoldDB" id="A0A8J3ADM6"/>
<sequence>MQKVKNVLCILFNFFIFGFLVYFLNARSSGFWSVSPWGAHNFTTITIQIVVIILPLVALALSIFMGKSRIRIVMILVSIVFCLVFLHYILAWYRYLTE</sequence>
<keyword evidence="1" id="KW-1133">Transmembrane helix</keyword>
<evidence type="ECO:0000313" key="2">
    <source>
        <dbReference type="EMBL" id="GGI11735.1"/>
    </source>
</evidence>